<dbReference type="EMBL" id="JAYWLU010000022">
    <property type="protein sequence ID" value="MEX3596029.1"/>
    <property type="molecule type" value="Genomic_DNA"/>
</dbReference>
<feature type="transmembrane region" description="Helical" evidence="1">
    <location>
        <begin position="70"/>
        <end position="93"/>
    </location>
</feature>
<evidence type="ECO:0000313" key="3">
    <source>
        <dbReference type="Proteomes" id="UP001558481"/>
    </source>
</evidence>
<protein>
    <submittedName>
        <fullName evidence="2">Uncharacterized protein</fullName>
    </submittedName>
</protein>
<organism evidence="2 3">
    <name type="scientific">Kocuria carniphila</name>
    <dbReference type="NCBI Taxonomy" id="262208"/>
    <lineage>
        <taxon>Bacteria</taxon>
        <taxon>Bacillati</taxon>
        <taxon>Actinomycetota</taxon>
        <taxon>Actinomycetes</taxon>
        <taxon>Micrococcales</taxon>
        <taxon>Micrococcaceae</taxon>
        <taxon>Kocuria</taxon>
    </lineage>
</organism>
<dbReference type="Proteomes" id="UP001558481">
    <property type="component" value="Unassembled WGS sequence"/>
</dbReference>
<feature type="transmembrane region" description="Helical" evidence="1">
    <location>
        <begin position="6"/>
        <end position="26"/>
    </location>
</feature>
<feature type="transmembrane region" description="Helical" evidence="1">
    <location>
        <begin position="123"/>
        <end position="141"/>
    </location>
</feature>
<feature type="transmembrane region" description="Helical" evidence="1">
    <location>
        <begin position="38"/>
        <end position="58"/>
    </location>
</feature>
<evidence type="ECO:0000256" key="1">
    <source>
        <dbReference type="SAM" id="Phobius"/>
    </source>
</evidence>
<keyword evidence="3" id="KW-1185">Reference proteome</keyword>
<evidence type="ECO:0000313" key="2">
    <source>
        <dbReference type="EMBL" id="MEX3596029.1"/>
    </source>
</evidence>
<keyword evidence="1" id="KW-0812">Transmembrane</keyword>
<keyword evidence="1" id="KW-0472">Membrane</keyword>
<keyword evidence="1" id="KW-1133">Transmembrane helix</keyword>
<gene>
    <name evidence="2" type="ORF">VVR66_15040</name>
</gene>
<accession>A0ABV3V5J3</accession>
<proteinExistence type="predicted"/>
<feature type="transmembrane region" description="Helical" evidence="1">
    <location>
        <begin position="153"/>
        <end position="175"/>
    </location>
</feature>
<dbReference type="RefSeq" id="WP_129700083.1">
    <property type="nucleotide sequence ID" value="NZ_CAUREL010000037.1"/>
</dbReference>
<sequence>MLTDFARDHAFTIAWFGLMAFVWFGWGQEDPPARWRGWLGAGSVLGLVFAGGFGVAVAKLWSDGTALDGAYWSFGLVVLLEVLAAGVGCLVLWRRRQARWMAWWVALIVALHLIPLALYFDDWALAVLGVVQLAGLLLLVPRFRKNSEPTSRLVGPLMGTSFLVFSAVSASLFVAQRGLPW</sequence>
<comment type="caution">
    <text evidence="2">The sequence shown here is derived from an EMBL/GenBank/DDBJ whole genome shotgun (WGS) entry which is preliminary data.</text>
</comment>
<name>A0ABV3V5J3_9MICC</name>
<feature type="transmembrane region" description="Helical" evidence="1">
    <location>
        <begin position="100"/>
        <end position="117"/>
    </location>
</feature>
<reference evidence="2 3" key="1">
    <citation type="journal article" date="2024" name="Fungal Genet. Biol.">
        <title>The porcine skin microbiome exhibits broad fungal antagonism.</title>
        <authorList>
            <person name="De La Cruz K.F."/>
            <person name="Townsend E.C."/>
            <person name="Alex Cheong J.Z."/>
            <person name="Salamzade R."/>
            <person name="Liu A."/>
            <person name="Sandstrom S."/>
            <person name="Davila E."/>
            <person name="Huang L."/>
            <person name="Xu K.H."/>
            <person name="Wu S.Y."/>
            <person name="Meudt J.J."/>
            <person name="Shanmuganayagam D."/>
            <person name="Gibson A.L.F."/>
            <person name="Kalan L.R."/>
        </authorList>
    </citation>
    <scope>NUCLEOTIDE SEQUENCE [LARGE SCALE GENOMIC DNA]</scope>
    <source>
        <strain evidence="2 3">LK2625</strain>
    </source>
</reference>